<dbReference type="GO" id="GO:0003824">
    <property type="term" value="F:catalytic activity"/>
    <property type="evidence" value="ECO:0007669"/>
    <property type="project" value="InterPro"/>
</dbReference>
<sequence length="220" mass="24594">MHKEIVPASLERKVRPKHGQSEETSWKGMRARDVNGFKLCYSGGEAGKNGVGILVDRDLREIVVDVRGVNDRLITIKLVVGGVILNVISAYAPQVGLVEDVKRRFWDYLDGVVRGIPHSEKLIIGGDFNGHIGVTARGYDEVHGWFGFGVRNEGSTSLLYFSKAFNLVLANSCFHKREEHLVTFQSKVVRTQIDYLLFRKDDRGLCTDCNVILSECIDAT</sequence>
<dbReference type="RefSeq" id="XP_016499080.1">
    <property type="nucleotide sequence ID" value="XM_016643594.1"/>
</dbReference>
<dbReference type="STRING" id="4097.A0A1S4CD59"/>
<dbReference type="KEGG" id="nta:107817725"/>
<dbReference type="AlphaFoldDB" id="A0A1S4CD59"/>
<feature type="region of interest" description="Disordered" evidence="1">
    <location>
        <begin position="1"/>
        <end position="26"/>
    </location>
</feature>
<dbReference type="PANTHER" id="PTHR23227">
    <property type="entry name" value="BUCENTAUR RELATED"/>
    <property type="match status" value="1"/>
</dbReference>
<organism evidence="3">
    <name type="scientific">Nicotiana tabacum</name>
    <name type="common">Common tobacco</name>
    <dbReference type="NCBI Taxonomy" id="4097"/>
    <lineage>
        <taxon>Eukaryota</taxon>
        <taxon>Viridiplantae</taxon>
        <taxon>Streptophyta</taxon>
        <taxon>Embryophyta</taxon>
        <taxon>Tracheophyta</taxon>
        <taxon>Spermatophyta</taxon>
        <taxon>Magnoliopsida</taxon>
        <taxon>eudicotyledons</taxon>
        <taxon>Gunneridae</taxon>
        <taxon>Pentapetalae</taxon>
        <taxon>asterids</taxon>
        <taxon>lamiids</taxon>
        <taxon>Solanales</taxon>
        <taxon>Solanaceae</taxon>
        <taxon>Nicotianoideae</taxon>
        <taxon>Nicotianeae</taxon>
        <taxon>Nicotiana</taxon>
    </lineage>
</organism>
<reference evidence="3" key="1">
    <citation type="submission" date="2025-08" db="UniProtKB">
        <authorList>
            <consortium name="RefSeq"/>
        </authorList>
    </citation>
    <scope>IDENTIFICATION</scope>
</reference>
<dbReference type="InterPro" id="IPR005135">
    <property type="entry name" value="Endo/exonuclease/phosphatase"/>
</dbReference>
<name>A0A1S4CD59_TOBAC</name>
<dbReference type="Pfam" id="PF03372">
    <property type="entry name" value="Exo_endo_phos"/>
    <property type="match status" value="1"/>
</dbReference>
<dbReference type="OrthoDB" id="1902296at2759"/>
<dbReference type="PaxDb" id="4097-A0A1S4CD59"/>
<evidence type="ECO:0000259" key="2">
    <source>
        <dbReference type="Pfam" id="PF03372"/>
    </source>
</evidence>
<dbReference type="Gene3D" id="3.60.10.10">
    <property type="entry name" value="Endonuclease/exonuclease/phosphatase"/>
    <property type="match status" value="1"/>
</dbReference>
<evidence type="ECO:0000313" key="3">
    <source>
        <dbReference type="RefSeq" id="XP_016499080.1"/>
    </source>
</evidence>
<dbReference type="InterPro" id="IPR036691">
    <property type="entry name" value="Endo/exonu/phosph_ase_sf"/>
</dbReference>
<accession>A0A1S4CD59</accession>
<protein>
    <submittedName>
        <fullName evidence="3">Craniofacial development protein 2-like</fullName>
    </submittedName>
</protein>
<dbReference type="SUPFAM" id="SSF56219">
    <property type="entry name" value="DNase I-like"/>
    <property type="match status" value="1"/>
</dbReference>
<gene>
    <name evidence="3" type="primary">LOC107817725</name>
</gene>
<feature type="domain" description="Endonuclease/exonuclease/phosphatase" evidence="2">
    <location>
        <begin position="40"/>
        <end position="130"/>
    </location>
</feature>
<evidence type="ECO:0000256" key="1">
    <source>
        <dbReference type="SAM" id="MobiDB-lite"/>
    </source>
</evidence>
<dbReference type="InterPro" id="IPR027124">
    <property type="entry name" value="Swc5/CFDP1/2"/>
</dbReference>
<dbReference type="PANTHER" id="PTHR23227:SF67">
    <property type="entry name" value="CRANIOFACIAL DEVELOPMENT PROTEIN 2-LIKE"/>
    <property type="match status" value="1"/>
</dbReference>
<proteinExistence type="predicted"/>